<comment type="subcellular location">
    <subcellularLocation>
        <location evidence="1 8">Secreted</location>
        <location evidence="1 8">Extracellular space</location>
        <location evidence="1 8">Extracellular matrix</location>
    </subcellularLocation>
</comment>
<dbReference type="GO" id="GO:0045165">
    <property type="term" value="P:cell fate commitment"/>
    <property type="evidence" value="ECO:0007669"/>
    <property type="project" value="TreeGrafter"/>
</dbReference>
<dbReference type="GO" id="GO:0005125">
    <property type="term" value="F:cytokine activity"/>
    <property type="evidence" value="ECO:0007669"/>
    <property type="project" value="TreeGrafter"/>
</dbReference>
<keyword evidence="10" id="KW-1185">Reference proteome</keyword>
<dbReference type="GO" id="GO:0030182">
    <property type="term" value="P:neuron differentiation"/>
    <property type="evidence" value="ECO:0007669"/>
    <property type="project" value="TreeGrafter"/>
</dbReference>
<proteinExistence type="inferred from homology"/>
<keyword evidence="3 8" id="KW-0217">Developmental protein</keyword>
<protein>
    <recommendedName>
        <fullName evidence="8">Protein Wnt</fullName>
    </recommendedName>
</protein>
<dbReference type="AlphaFoldDB" id="A0A3P6RQL2"/>
<evidence type="ECO:0000256" key="8">
    <source>
        <dbReference type="RuleBase" id="RU003500"/>
    </source>
</evidence>
<dbReference type="Pfam" id="PF00110">
    <property type="entry name" value="wnt"/>
    <property type="match status" value="1"/>
</dbReference>
<evidence type="ECO:0000313" key="10">
    <source>
        <dbReference type="Proteomes" id="UP000267096"/>
    </source>
</evidence>
<dbReference type="PRINTS" id="PR01349">
    <property type="entry name" value="WNTPROTEIN"/>
</dbReference>
<evidence type="ECO:0000256" key="3">
    <source>
        <dbReference type="ARBA" id="ARBA00022473"/>
    </source>
</evidence>
<organism evidence="9 10">
    <name type="scientific">Anisakis simplex</name>
    <name type="common">Herring worm</name>
    <dbReference type="NCBI Taxonomy" id="6269"/>
    <lineage>
        <taxon>Eukaryota</taxon>
        <taxon>Metazoa</taxon>
        <taxon>Ecdysozoa</taxon>
        <taxon>Nematoda</taxon>
        <taxon>Chromadorea</taxon>
        <taxon>Rhabditida</taxon>
        <taxon>Spirurina</taxon>
        <taxon>Ascaridomorpha</taxon>
        <taxon>Ascaridoidea</taxon>
        <taxon>Anisakidae</taxon>
        <taxon>Anisakis</taxon>
        <taxon>Anisakis simplex complex</taxon>
    </lineage>
</organism>
<keyword evidence="4" id="KW-0964">Secreted</keyword>
<evidence type="ECO:0000256" key="7">
    <source>
        <dbReference type="ARBA" id="ARBA00023157"/>
    </source>
</evidence>
<comment type="function">
    <text evidence="8">Ligand for members of the frizzled family of seven transmembrane receptors.</text>
</comment>
<name>A0A3P6RQL2_ANISI</name>
<dbReference type="InterPro" id="IPR005817">
    <property type="entry name" value="Wnt"/>
</dbReference>
<dbReference type="GO" id="GO:0060070">
    <property type="term" value="P:canonical Wnt signaling pathway"/>
    <property type="evidence" value="ECO:0007669"/>
    <property type="project" value="TreeGrafter"/>
</dbReference>
<dbReference type="Proteomes" id="UP000267096">
    <property type="component" value="Unassembled WGS sequence"/>
</dbReference>
<dbReference type="GO" id="GO:0005615">
    <property type="term" value="C:extracellular space"/>
    <property type="evidence" value="ECO:0007669"/>
    <property type="project" value="TreeGrafter"/>
</dbReference>
<evidence type="ECO:0000256" key="4">
    <source>
        <dbReference type="ARBA" id="ARBA00022525"/>
    </source>
</evidence>
<keyword evidence="6 8" id="KW-0879">Wnt signaling pathway</keyword>
<reference evidence="9 10" key="1">
    <citation type="submission" date="2018-11" db="EMBL/GenBank/DDBJ databases">
        <authorList>
            <consortium name="Pathogen Informatics"/>
        </authorList>
    </citation>
    <scope>NUCLEOTIDE SEQUENCE [LARGE SCALE GENOMIC DNA]</scope>
</reference>
<dbReference type="OrthoDB" id="5945655at2759"/>
<evidence type="ECO:0000313" key="9">
    <source>
        <dbReference type="EMBL" id="VDK47024.1"/>
    </source>
</evidence>
<accession>A0A3P6RQL2</accession>
<dbReference type="PANTHER" id="PTHR12027:SF102">
    <property type="entry name" value="PROTEIN WNT"/>
    <property type="match status" value="1"/>
</dbReference>
<evidence type="ECO:0000256" key="1">
    <source>
        <dbReference type="ARBA" id="ARBA00004498"/>
    </source>
</evidence>
<keyword evidence="7" id="KW-1015">Disulfide bond</keyword>
<gene>
    <name evidence="9" type="ORF">ASIM_LOCUS12294</name>
</gene>
<comment type="similarity">
    <text evidence="2 8">Belongs to the Wnt family.</text>
</comment>
<keyword evidence="5" id="KW-0272">Extracellular matrix</keyword>
<dbReference type="PANTHER" id="PTHR12027">
    <property type="entry name" value="WNT RELATED"/>
    <property type="match status" value="1"/>
</dbReference>
<evidence type="ECO:0000256" key="2">
    <source>
        <dbReference type="ARBA" id="ARBA00005683"/>
    </source>
</evidence>
<sequence length="242" mass="27719">MINNRTFGIMSRDPELVKILKEAMHDAFAECSHRSESHRWNCAVVGSPYSALFPSLTHYASREFAYLLALTTASAVRSIARACAMGRLRSCSCDPSKVGPVLADQRDVWSSCMKRTGSDNVRYAIKLSKRLIDRQFSCLFPDKTSPIYLHNIAVGRTFYWIQFQRVRVRTKCDCISAFGSCLKRRCSSRVITLSQIGDALIVSLLRSRRIRRSNTTSHSNRRLCIRRRHEQRMKHKLADITI</sequence>
<dbReference type="GO" id="GO:0005109">
    <property type="term" value="F:frizzled binding"/>
    <property type="evidence" value="ECO:0007669"/>
    <property type="project" value="TreeGrafter"/>
</dbReference>
<dbReference type="SMART" id="SM00097">
    <property type="entry name" value="WNT1"/>
    <property type="match status" value="1"/>
</dbReference>
<dbReference type="EMBL" id="UYRR01031164">
    <property type="protein sequence ID" value="VDK47024.1"/>
    <property type="molecule type" value="Genomic_DNA"/>
</dbReference>
<evidence type="ECO:0000256" key="5">
    <source>
        <dbReference type="ARBA" id="ARBA00022530"/>
    </source>
</evidence>
<evidence type="ECO:0000256" key="6">
    <source>
        <dbReference type="ARBA" id="ARBA00022687"/>
    </source>
</evidence>